<dbReference type="GO" id="GO:0004523">
    <property type="term" value="F:RNA-DNA hybrid ribonuclease activity"/>
    <property type="evidence" value="ECO:0007669"/>
    <property type="project" value="InterPro"/>
</dbReference>
<proteinExistence type="predicted"/>
<protein>
    <recommendedName>
        <fullName evidence="5">Protein kinase A anchor protein nuclear localisation signal domain-containing protein</fullName>
    </recommendedName>
</protein>
<organism evidence="3 4">
    <name type="scientific">Buddleja alternifolia</name>
    <dbReference type="NCBI Taxonomy" id="168488"/>
    <lineage>
        <taxon>Eukaryota</taxon>
        <taxon>Viridiplantae</taxon>
        <taxon>Streptophyta</taxon>
        <taxon>Embryophyta</taxon>
        <taxon>Tracheophyta</taxon>
        <taxon>Spermatophyta</taxon>
        <taxon>Magnoliopsida</taxon>
        <taxon>eudicotyledons</taxon>
        <taxon>Gunneridae</taxon>
        <taxon>Pentapetalae</taxon>
        <taxon>asterids</taxon>
        <taxon>lamiids</taxon>
        <taxon>Lamiales</taxon>
        <taxon>Scrophulariaceae</taxon>
        <taxon>Buddlejeae</taxon>
        <taxon>Buddleja</taxon>
    </lineage>
</organism>
<reference evidence="3" key="1">
    <citation type="submission" date="2019-10" db="EMBL/GenBank/DDBJ databases">
        <authorList>
            <person name="Zhang R."/>
            <person name="Pan Y."/>
            <person name="Wang J."/>
            <person name="Ma R."/>
            <person name="Yu S."/>
        </authorList>
    </citation>
    <scope>NUCLEOTIDE SEQUENCE</scope>
    <source>
        <strain evidence="3">LA-IB0</strain>
        <tissue evidence="3">Leaf</tissue>
    </source>
</reference>
<dbReference type="InterPro" id="IPR009210">
    <property type="entry name" value="ASCC1"/>
</dbReference>
<comment type="caution">
    <text evidence="3">The sequence shown here is derived from an EMBL/GenBank/DDBJ whole genome shotgun (WGS) entry which is preliminary data.</text>
</comment>
<dbReference type="Pfam" id="PF13456">
    <property type="entry name" value="RVT_3"/>
    <property type="match status" value="1"/>
</dbReference>
<evidence type="ECO:0000313" key="3">
    <source>
        <dbReference type="EMBL" id="KAG8379980.1"/>
    </source>
</evidence>
<dbReference type="GO" id="GO:0003676">
    <property type="term" value="F:nucleic acid binding"/>
    <property type="evidence" value="ECO:0007669"/>
    <property type="project" value="InterPro"/>
</dbReference>
<dbReference type="GO" id="GO:0005634">
    <property type="term" value="C:nucleus"/>
    <property type="evidence" value="ECO:0007669"/>
    <property type="project" value="TreeGrafter"/>
</dbReference>
<evidence type="ECO:0000259" key="1">
    <source>
        <dbReference type="Pfam" id="PF10469"/>
    </source>
</evidence>
<dbReference type="Gene3D" id="3.90.1140.10">
    <property type="entry name" value="Cyclic phosphodiesterase"/>
    <property type="match status" value="1"/>
</dbReference>
<feature type="domain" description="RNase H type-1" evidence="2">
    <location>
        <begin position="254"/>
        <end position="320"/>
    </location>
</feature>
<sequence>MFVFQQGVNSQCFDYSHFISIPLAIDPGLVDKLVNFQDRILGTLGKNTVSGIEESIFINPKTFHLTVLMLKLWNEERVKAAEEVLKNVSSKVIAALENRPVMIRLKGLDCMKGSFVKARVLYAPVEEITGEGRLLRACQVITDAFIEAGLVMEKDAQHKLKLHATLMNVRFRKRKNKTGDQLDSFDARGIFDQYGSEEWGEYRVCEAHLSQMHAFDENGYYHCCASIPFPDHMRKVERRPQSGCVKVTFAWAIDKNHGCSSVGFIARDHKGSCIAWSSRRFEYVMAQEHVEAMGAKLALEMAVKAGWENVIVEGEFRNLESVLELPRLANTALPFDMLGLK</sequence>
<evidence type="ECO:0000259" key="2">
    <source>
        <dbReference type="Pfam" id="PF13456"/>
    </source>
</evidence>
<dbReference type="InterPro" id="IPR019510">
    <property type="entry name" value="AKAP7-like_phosphoesterase"/>
</dbReference>
<dbReference type="GO" id="GO:0006307">
    <property type="term" value="P:DNA alkylation repair"/>
    <property type="evidence" value="ECO:0007669"/>
    <property type="project" value="InterPro"/>
</dbReference>
<dbReference type="AlphaFoldDB" id="A0AAV6XLP3"/>
<evidence type="ECO:0000313" key="4">
    <source>
        <dbReference type="Proteomes" id="UP000826271"/>
    </source>
</evidence>
<dbReference type="SUPFAM" id="SSF55144">
    <property type="entry name" value="LigT-like"/>
    <property type="match status" value="1"/>
</dbReference>
<feature type="domain" description="A-kinase anchor protein 7-like phosphoesterase" evidence="1">
    <location>
        <begin position="15"/>
        <end position="229"/>
    </location>
</feature>
<accession>A0AAV6XLP3</accession>
<dbReference type="InterPro" id="IPR009097">
    <property type="entry name" value="Cyclic_Pdiesterase"/>
</dbReference>
<keyword evidence="4" id="KW-1185">Reference proteome</keyword>
<dbReference type="EMBL" id="WHWC01000007">
    <property type="protein sequence ID" value="KAG8379980.1"/>
    <property type="molecule type" value="Genomic_DNA"/>
</dbReference>
<dbReference type="GO" id="GO:0006355">
    <property type="term" value="P:regulation of DNA-templated transcription"/>
    <property type="evidence" value="ECO:0007669"/>
    <property type="project" value="TreeGrafter"/>
</dbReference>
<dbReference type="Pfam" id="PF10469">
    <property type="entry name" value="AKAP7_NLS"/>
    <property type="match status" value="1"/>
</dbReference>
<evidence type="ECO:0008006" key="5">
    <source>
        <dbReference type="Google" id="ProtNLM"/>
    </source>
</evidence>
<dbReference type="PANTHER" id="PTHR13360:SF1">
    <property type="entry name" value="ACTIVATING SIGNAL COINTEGRATOR 1 COMPLEX SUBUNIT 1"/>
    <property type="match status" value="1"/>
</dbReference>
<dbReference type="InterPro" id="IPR002156">
    <property type="entry name" value="RNaseH_domain"/>
</dbReference>
<dbReference type="Proteomes" id="UP000826271">
    <property type="component" value="Unassembled WGS sequence"/>
</dbReference>
<dbReference type="PANTHER" id="PTHR13360">
    <property type="entry name" value="ACTIVATING SIGNAL COINTEGRATOR 1 COMPLEX SUBUNIT 1"/>
    <property type="match status" value="1"/>
</dbReference>
<name>A0AAV6XLP3_9LAMI</name>
<gene>
    <name evidence="3" type="ORF">BUALT_Bualt07G0146000</name>
</gene>